<dbReference type="InterPro" id="IPR027417">
    <property type="entry name" value="P-loop_NTPase"/>
</dbReference>
<keyword evidence="2" id="KW-0813">Transport</keyword>
<dbReference type="PANTHER" id="PTHR48041:SF139">
    <property type="entry name" value="PROTEIN SCARLET"/>
    <property type="match status" value="1"/>
</dbReference>
<evidence type="ECO:0000259" key="6">
    <source>
        <dbReference type="Pfam" id="PF00005"/>
    </source>
</evidence>
<keyword evidence="9" id="KW-1185">Reference proteome</keyword>
<dbReference type="InterPro" id="IPR003439">
    <property type="entry name" value="ABC_transporter-like_ATP-bd"/>
</dbReference>
<evidence type="ECO:0000313" key="9">
    <source>
        <dbReference type="Proteomes" id="UP000649617"/>
    </source>
</evidence>
<evidence type="ECO:0000259" key="7">
    <source>
        <dbReference type="Pfam" id="PF19055"/>
    </source>
</evidence>
<protein>
    <submittedName>
        <fullName evidence="8">ABCG1 protein</fullName>
    </submittedName>
</protein>
<evidence type="ECO:0000256" key="4">
    <source>
        <dbReference type="ARBA" id="ARBA00022989"/>
    </source>
</evidence>
<organism evidence="8 9">
    <name type="scientific">Symbiodinium pilosum</name>
    <name type="common">Dinoflagellate</name>
    <dbReference type="NCBI Taxonomy" id="2952"/>
    <lineage>
        <taxon>Eukaryota</taxon>
        <taxon>Sar</taxon>
        <taxon>Alveolata</taxon>
        <taxon>Dinophyceae</taxon>
        <taxon>Suessiales</taxon>
        <taxon>Symbiodiniaceae</taxon>
        <taxon>Symbiodinium</taxon>
    </lineage>
</organism>
<dbReference type="InterPro" id="IPR043926">
    <property type="entry name" value="ABCG_dom"/>
</dbReference>
<comment type="caution">
    <text evidence="8">The sequence shown here is derived from an EMBL/GenBank/DDBJ whole genome shotgun (WGS) entry which is preliminary data.</text>
</comment>
<dbReference type="Pfam" id="PF19055">
    <property type="entry name" value="ABC2_membrane_7"/>
    <property type="match status" value="1"/>
</dbReference>
<evidence type="ECO:0000313" key="8">
    <source>
        <dbReference type="EMBL" id="CAE7656483.1"/>
    </source>
</evidence>
<keyword evidence="3" id="KW-0812">Transmembrane</keyword>
<gene>
    <name evidence="8" type="primary">ABCG1</name>
    <name evidence="8" type="ORF">SPIL2461_LOCUS17653</name>
</gene>
<dbReference type="Gene3D" id="3.40.50.300">
    <property type="entry name" value="P-loop containing nucleotide triphosphate hydrolases"/>
    <property type="match status" value="1"/>
</dbReference>
<name>A0A812W2T8_SYMPI</name>
<feature type="domain" description="ABC transporter" evidence="6">
    <location>
        <begin position="44"/>
        <end position="108"/>
    </location>
</feature>
<dbReference type="Pfam" id="PF00005">
    <property type="entry name" value="ABC_tran"/>
    <property type="match status" value="1"/>
</dbReference>
<dbReference type="SUPFAM" id="SSF52540">
    <property type="entry name" value="P-loop containing nucleoside triphosphate hydrolases"/>
    <property type="match status" value="1"/>
</dbReference>
<evidence type="ECO:0000256" key="5">
    <source>
        <dbReference type="ARBA" id="ARBA00023136"/>
    </source>
</evidence>
<dbReference type="PANTHER" id="PTHR48041">
    <property type="entry name" value="ABC TRANSPORTER G FAMILY MEMBER 28"/>
    <property type="match status" value="1"/>
</dbReference>
<dbReference type="Proteomes" id="UP000649617">
    <property type="component" value="Unassembled WGS sequence"/>
</dbReference>
<evidence type="ECO:0000256" key="2">
    <source>
        <dbReference type="ARBA" id="ARBA00022448"/>
    </source>
</evidence>
<evidence type="ECO:0000256" key="1">
    <source>
        <dbReference type="ARBA" id="ARBA00004141"/>
    </source>
</evidence>
<feature type="domain" description="ABC transporter family G" evidence="7">
    <location>
        <begin position="123"/>
        <end position="185"/>
    </location>
</feature>
<keyword evidence="5" id="KW-0472">Membrane</keyword>
<keyword evidence="4" id="KW-1133">Transmembrane helix</keyword>
<dbReference type="GO" id="GO:0016887">
    <property type="term" value="F:ATP hydrolysis activity"/>
    <property type="evidence" value="ECO:0007669"/>
    <property type="project" value="InterPro"/>
</dbReference>
<dbReference type="GO" id="GO:0016020">
    <property type="term" value="C:membrane"/>
    <property type="evidence" value="ECO:0007669"/>
    <property type="project" value="UniProtKB-SubCell"/>
</dbReference>
<dbReference type="AlphaFoldDB" id="A0A812W2T8"/>
<comment type="subcellular location">
    <subcellularLocation>
        <location evidence="1">Membrane</location>
        <topology evidence="1">Multi-pass membrane protein</topology>
    </subcellularLocation>
</comment>
<dbReference type="InterPro" id="IPR050352">
    <property type="entry name" value="ABCG_transporters"/>
</dbReference>
<evidence type="ECO:0000256" key="3">
    <source>
        <dbReference type="ARBA" id="ARBA00022692"/>
    </source>
</evidence>
<accession>A0A812W2T8</accession>
<reference evidence="8" key="1">
    <citation type="submission" date="2021-02" db="EMBL/GenBank/DDBJ databases">
        <authorList>
            <person name="Dougan E. K."/>
            <person name="Rhodes N."/>
            <person name="Thang M."/>
            <person name="Chan C."/>
        </authorList>
    </citation>
    <scope>NUCLEOTIDE SEQUENCE</scope>
</reference>
<dbReference type="OrthoDB" id="184675at2759"/>
<dbReference type="EMBL" id="CAJNIZ010043285">
    <property type="protein sequence ID" value="CAE7656483.1"/>
    <property type="molecule type" value="Genomic_DNA"/>
</dbReference>
<sequence length="230" mass="25573">MADEKQASKLNDVPEELPQAIKEVDGILPAGRVTLNVTNASFTVKQQSWGKVVGREKAEEILETMGLLSCRNTRVGNEYIKGLSGGQRRRLSLAVAFMKSPLVVFLDEELARSEDVIIACTIHQPSARIFKGFDKLLLLSNGRVAYSGRVVDAVEHFRALGFEIPEHENPADFFLDTINADFTSKESVQKVLGAWELQPFRVGSGSFDLDADIKKHIGQHLFVEDRSFRA</sequence>
<dbReference type="GO" id="GO:0140359">
    <property type="term" value="F:ABC-type transporter activity"/>
    <property type="evidence" value="ECO:0007669"/>
    <property type="project" value="InterPro"/>
</dbReference>
<proteinExistence type="predicted"/>
<dbReference type="GO" id="GO:0005524">
    <property type="term" value="F:ATP binding"/>
    <property type="evidence" value="ECO:0007669"/>
    <property type="project" value="InterPro"/>
</dbReference>